<name>A0ABS8WU23_DATST</name>
<comment type="caution">
    <text evidence="2">The sequence shown here is derived from an EMBL/GenBank/DDBJ whole genome shotgun (WGS) entry which is preliminary data.</text>
</comment>
<evidence type="ECO:0000313" key="2">
    <source>
        <dbReference type="EMBL" id="MCE3214688.1"/>
    </source>
</evidence>
<evidence type="ECO:0000313" key="3">
    <source>
        <dbReference type="Proteomes" id="UP000823775"/>
    </source>
</evidence>
<reference evidence="2 3" key="1">
    <citation type="journal article" date="2021" name="BMC Genomics">
        <title>Datura genome reveals duplications of psychoactive alkaloid biosynthetic genes and high mutation rate following tissue culture.</title>
        <authorList>
            <person name="Rajewski A."/>
            <person name="Carter-House D."/>
            <person name="Stajich J."/>
            <person name="Litt A."/>
        </authorList>
    </citation>
    <scope>NUCLEOTIDE SEQUENCE [LARGE SCALE GENOMIC DNA]</scope>
    <source>
        <strain evidence="2">AR-01</strain>
    </source>
</reference>
<accession>A0ABS8WU23</accession>
<evidence type="ECO:0000256" key="1">
    <source>
        <dbReference type="SAM" id="MobiDB-lite"/>
    </source>
</evidence>
<proteinExistence type="predicted"/>
<feature type="compositionally biased region" description="Polar residues" evidence="1">
    <location>
        <begin position="73"/>
        <end position="87"/>
    </location>
</feature>
<gene>
    <name evidence="2" type="ORF">HAX54_053063</name>
</gene>
<dbReference type="EMBL" id="JACEIK010009783">
    <property type="protein sequence ID" value="MCE3214688.1"/>
    <property type="molecule type" value="Genomic_DNA"/>
</dbReference>
<feature type="region of interest" description="Disordered" evidence="1">
    <location>
        <begin position="58"/>
        <end position="87"/>
    </location>
</feature>
<organism evidence="2 3">
    <name type="scientific">Datura stramonium</name>
    <name type="common">Jimsonweed</name>
    <name type="synonym">Common thornapple</name>
    <dbReference type="NCBI Taxonomy" id="4076"/>
    <lineage>
        <taxon>Eukaryota</taxon>
        <taxon>Viridiplantae</taxon>
        <taxon>Streptophyta</taxon>
        <taxon>Embryophyta</taxon>
        <taxon>Tracheophyta</taxon>
        <taxon>Spermatophyta</taxon>
        <taxon>Magnoliopsida</taxon>
        <taxon>eudicotyledons</taxon>
        <taxon>Gunneridae</taxon>
        <taxon>Pentapetalae</taxon>
        <taxon>asterids</taxon>
        <taxon>lamiids</taxon>
        <taxon>Solanales</taxon>
        <taxon>Solanaceae</taxon>
        <taxon>Solanoideae</taxon>
        <taxon>Datureae</taxon>
        <taxon>Datura</taxon>
    </lineage>
</organism>
<sequence>MPPPVPGMRSQLQNHRVFERKLPKATGRGHVCLGHASRRPAPAAQNLGRGCVVDGYWPPREPPEPAAGPKCESTPTDATGSGGWNSTRNVVATTRRLFVLLDPSRGLKAPDQGLQVRRITR</sequence>
<protein>
    <submittedName>
        <fullName evidence="2">Uncharacterized protein</fullName>
    </submittedName>
</protein>
<keyword evidence="3" id="KW-1185">Reference proteome</keyword>
<dbReference type="Proteomes" id="UP000823775">
    <property type="component" value="Unassembled WGS sequence"/>
</dbReference>